<protein>
    <submittedName>
        <fullName evidence="3">Dihydroflavonol 4-reductase</fullName>
        <ecNumber evidence="3">1.1.1.219</ecNumber>
    </submittedName>
</protein>
<keyword evidence="1 3" id="KW-0560">Oxidoreductase</keyword>
<dbReference type="PANTHER" id="PTHR10366">
    <property type="entry name" value="NAD DEPENDENT EPIMERASE/DEHYDRATASE"/>
    <property type="match status" value="1"/>
</dbReference>
<dbReference type="InterPro" id="IPR036291">
    <property type="entry name" value="NAD(P)-bd_dom_sf"/>
</dbReference>
<dbReference type="InterPro" id="IPR001509">
    <property type="entry name" value="Epimerase_deHydtase"/>
</dbReference>
<dbReference type="AlphaFoldDB" id="A0A5P8I1Y3"/>
<proteinExistence type="evidence at transcript level"/>
<dbReference type="SUPFAM" id="SSF51735">
    <property type="entry name" value="NAD(P)-binding Rossmann-fold domains"/>
    <property type="match status" value="1"/>
</dbReference>
<accession>A0A5P8I1Y3</accession>
<feature type="domain" description="NAD-dependent epimerase/dehydratase" evidence="2">
    <location>
        <begin position="13"/>
        <end position="249"/>
    </location>
</feature>
<dbReference type="EC" id="1.1.1.219" evidence="3"/>
<organism evidence="3">
    <name type="scientific">Dryopteris erythrosora</name>
    <dbReference type="NCBI Taxonomy" id="239562"/>
    <lineage>
        <taxon>Eukaryota</taxon>
        <taxon>Viridiplantae</taxon>
        <taxon>Streptophyta</taxon>
        <taxon>Embryophyta</taxon>
        <taxon>Tracheophyta</taxon>
        <taxon>Polypodiopsida</taxon>
        <taxon>Polypodiidae</taxon>
        <taxon>Polypodiales</taxon>
        <taxon>Polypodiineae</taxon>
        <taxon>Dryopteridaceae</taxon>
        <taxon>Dryopteridoideae</taxon>
        <taxon>Dryopteris</taxon>
    </lineage>
</organism>
<evidence type="ECO:0000313" key="3">
    <source>
        <dbReference type="EMBL" id="QFQ61501.1"/>
    </source>
</evidence>
<dbReference type="Gene3D" id="3.40.50.720">
    <property type="entry name" value="NAD(P)-binding Rossmann-like Domain"/>
    <property type="match status" value="1"/>
</dbReference>
<dbReference type="Pfam" id="PF01370">
    <property type="entry name" value="Epimerase"/>
    <property type="match status" value="1"/>
</dbReference>
<evidence type="ECO:0000256" key="1">
    <source>
        <dbReference type="ARBA" id="ARBA00023002"/>
    </source>
</evidence>
<dbReference type="GO" id="GO:0045552">
    <property type="term" value="F:dihydroflavanol 4-reductase activity"/>
    <property type="evidence" value="ECO:0007669"/>
    <property type="project" value="UniProtKB-EC"/>
</dbReference>
<gene>
    <name evidence="3" type="primary">DFR4</name>
</gene>
<dbReference type="PANTHER" id="PTHR10366:SF852">
    <property type="entry name" value="CINNAMOYL-COA REDUCTASE CAD2"/>
    <property type="match status" value="1"/>
</dbReference>
<dbReference type="FunFam" id="3.40.50.720:FF:000085">
    <property type="entry name" value="Dihydroflavonol reductase"/>
    <property type="match status" value="1"/>
</dbReference>
<reference evidence="3" key="1">
    <citation type="submission" date="2019-05" db="EMBL/GenBank/DDBJ databases">
        <authorList>
            <person name="Chen X."/>
        </authorList>
    </citation>
    <scope>NUCLEOTIDE SEQUENCE</scope>
</reference>
<dbReference type="EMBL" id="MK920233">
    <property type="protein sequence ID" value="QFQ61501.1"/>
    <property type="molecule type" value="mRNA"/>
</dbReference>
<dbReference type="InterPro" id="IPR050425">
    <property type="entry name" value="NAD(P)_dehydrat-like"/>
</dbReference>
<dbReference type="CDD" id="cd08958">
    <property type="entry name" value="FR_SDR_e"/>
    <property type="match status" value="1"/>
</dbReference>
<evidence type="ECO:0000259" key="2">
    <source>
        <dbReference type="Pfam" id="PF01370"/>
    </source>
</evidence>
<sequence>MLSGLKNQLMALVCVTGGNGFIASWLIKRLLERGYTVRATVRDPGNLRKIAHLQNLPHASERLELVKADLLNEGSFDTAVEGCEGVFHVASPVNFVPDNPEEDLIIPAIEGTLNVLNACAKSNCLKRVVLTSSMAAVSTQTLAKSGFIVDESCWSDPDYCKERNRWYALSKLLAEQRAWEFAKEKGLDLVVLNPGFIAGRPLQDSLDVATEEVLNFLTGQDSLTKDSAFAWVGVKDVVEAHILALEVPMASGRYICAEQVMDAPTLLQVLQKIIPGHAVPPKYVANPLPPATLYKVSTEKLKKLGLTLGPIEDALKETVDYLLGKGLLPKEIQT</sequence>
<name>A0A5P8I1Y3_9MONI</name>